<keyword evidence="2 7" id="KW-0812">Transmembrane</keyword>
<proteinExistence type="predicted"/>
<accession>A0A2A9PHF2</accession>
<dbReference type="Pfam" id="PF09779">
    <property type="entry name" value="Ima1_N"/>
    <property type="match status" value="1"/>
</dbReference>
<dbReference type="AlphaFoldDB" id="A0A2A9PHF2"/>
<keyword evidence="4 7" id="KW-0472">Membrane</keyword>
<sequence>MARFRAARHLNCFYCGRRSGIRNDGKTLEFVCRYCEATNYLDEKGEITDPPVATDGEATMTQFAAPKPPSQTDSIFCSACLKNQYLLTASLAQYLPDDPSDPDYAPLERNYHRYRRGLEKRYPQVCDQCAGRVEARLRQAGYTAKTDHLRRMMELGRGKRTASKNGLLDWVSCLGGVIWRAGFALQLLWHLVAVAPLLRDGGDGLRDPNEAGLSVTATAWLGSVADVLPGPDVLVRWTVAAAVASVWWNPYFVQLFRGFTRHLTGFKQWYSFQSLIVVFRLVCWGLVGVGAQSRQAQLSLHMAMASVMTLIYVFSRKSMRVDTSPLFGAGSSSGLKEAAMTPTRAPAAPNKHLTQPAACTEASLQQLPSRLSRNPRPSAAAAGPPSPNKGMGIDKSPFWYKVPAAPVTPARQLRNPPRAPDVKPAMLETDRFAFSPATTREKGRGQSTAGVEFRQPQFFAPERDDANSLADLLGQSFSLSQDRDQEGDDDDDDDDNNDDDDDGKVTTLGGQGKSRRTATSSARRLSHGGASTWHRRLVEPVALIVLPIMWALTLTSAVPFRNECQAAIIAMSGLMTFLGAGEERHGSRSEQVLAAWATAELAASFWVFYALSTDGEAPCRRRPS</sequence>
<evidence type="ECO:0000313" key="10">
    <source>
        <dbReference type="Proteomes" id="UP000037136"/>
    </source>
</evidence>
<gene>
    <name evidence="9" type="ORF">XA68_10382</name>
</gene>
<comment type="subcellular location">
    <subcellularLocation>
        <location evidence="1">Nucleus inner membrane</location>
        <topology evidence="1">Multi-pass membrane protein</topology>
    </subcellularLocation>
</comment>
<evidence type="ECO:0000256" key="2">
    <source>
        <dbReference type="ARBA" id="ARBA00022692"/>
    </source>
</evidence>
<feature type="compositionally biased region" description="Low complexity" evidence="6">
    <location>
        <begin position="369"/>
        <end position="383"/>
    </location>
</feature>
<dbReference type="EMBL" id="LAZP02000109">
    <property type="protein sequence ID" value="PFH60768.1"/>
    <property type="molecule type" value="Genomic_DNA"/>
</dbReference>
<evidence type="ECO:0000259" key="8">
    <source>
        <dbReference type="Pfam" id="PF09779"/>
    </source>
</evidence>
<feature type="region of interest" description="Disordered" evidence="6">
    <location>
        <begin position="478"/>
        <end position="529"/>
    </location>
</feature>
<dbReference type="GO" id="GO:0005637">
    <property type="term" value="C:nuclear inner membrane"/>
    <property type="evidence" value="ECO:0007669"/>
    <property type="project" value="UniProtKB-SubCell"/>
</dbReference>
<feature type="compositionally biased region" description="Low complexity" evidence="6">
    <location>
        <begin position="338"/>
        <end position="349"/>
    </location>
</feature>
<feature type="region of interest" description="Disordered" evidence="6">
    <location>
        <begin position="432"/>
        <end position="452"/>
    </location>
</feature>
<reference evidence="9 10" key="1">
    <citation type="journal article" date="2015" name="BMC Genomics">
        <title>Gene expression during zombie ant biting behavior reflects the complexity underlying fungal parasitic behavioral manipulation.</title>
        <authorList>
            <person name="de Bekker C."/>
            <person name="Ohm R.A."/>
            <person name="Loreto R.G."/>
            <person name="Sebastian A."/>
            <person name="Albert I."/>
            <person name="Merrow M."/>
            <person name="Brachmann A."/>
            <person name="Hughes D.P."/>
        </authorList>
    </citation>
    <scope>NUCLEOTIDE SEQUENCE [LARGE SCALE GENOMIC DNA]</scope>
    <source>
        <strain evidence="9 10">SC16a</strain>
    </source>
</reference>
<dbReference type="GO" id="GO:0034992">
    <property type="term" value="C:microtubule organizing center attachment site"/>
    <property type="evidence" value="ECO:0007669"/>
    <property type="project" value="TreeGrafter"/>
</dbReference>
<evidence type="ECO:0000256" key="3">
    <source>
        <dbReference type="ARBA" id="ARBA00022989"/>
    </source>
</evidence>
<feature type="transmembrane region" description="Helical" evidence="7">
    <location>
        <begin position="298"/>
        <end position="315"/>
    </location>
</feature>
<dbReference type="STRING" id="268505.A0A2A9PHF2"/>
<keyword evidence="10" id="KW-1185">Reference proteome</keyword>
<dbReference type="InterPro" id="IPR018617">
    <property type="entry name" value="Ima1_N"/>
</dbReference>
<dbReference type="GO" id="GO:0044732">
    <property type="term" value="C:mitotic spindle pole body"/>
    <property type="evidence" value="ECO:0007669"/>
    <property type="project" value="TreeGrafter"/>
</dbReference>
<comment type="caution">
    <text evidence="9">The sequence shown here is derived from an EMBL/GenBank/DDBJ whole genome shotgun (WGS) entry which is preliminary data.</text>
</comment>
<protein>
    <recommendedName>
        <fullName evidence="8">Ima1 N-terminal domain-containing protein</fullName>
    </recommendedName>
</protein>
<dbReference type="InterPro" id="IPR042321">
    <property type="entry name" value="Ima1"/>
</dbReference>
<keyword evidence="3 7" id="KW-1133">Transmembrane helix</keyword>
<dbReference type="PANTHER" id="PTHR28538">
    <property type="entry name" value="INTEGRAL INNER NUCLEAR MEMBRANE PROTEIN IMA1"/>
    <property type="match status" value="1"/>
</dbReference>
<dbReference type="GO" id="GO:0034506">
    <property type="term" value="C:chromosome, centromeric core domain"/>
    <property type="evidence" value="ECO:0007669"/>
    <property type="project" value="TreeGrafter"/>
</dbReference>
<organism evidence="9 10">
    <name type="scientific">Ophiocordyceps unilateralis</name>
    <name type="common">Zombie-ant fungus</name>
    <name type="synonym">Torrubia unilateralis</name>
    <dbReference type="NCBI Taxonomy" id="268505"/>
    <lineage>
        <taxon>Eukaryota</taxon>
        <taxon>Fungi</taxon>
        <taxon>Dikarya</taxon>
        <taxon>Ascomycota</taxon>
        <taxon>Pezizomycotina</taxon>
        <taxon>Sordariomycetes</taxon>
        <taxon>Hypocreomycetidae</taxon>
        <taxon>Hypocreales</taxon>
        <taxon>Ophiocordycipitaceae</taxon>
        <taxon>Ophiocordyceps</taxon>
    </lineage>
</organism>
<name>A0A2A9PHF2_OPHUN</name>
<feature type="domain" description="Ima1 N-terminal" evidence="8">
    <location>
        <begin position="10"/>
        <end position="133"/>
    </location>
</feature>
<evidence type="ECO:0000256" key="7">
    <source>
        <dbReference type="SAM" id="Phobius"/>
    </source>
</evidence>
<evidence type="ECO:0000256" key="1">
    <source>
        <dbReference type="ARBA" id="ARBA00004473"/>
    </source>
</evidence>
<evidence type="ECO:0000313" key="9">
    <source>
        <dbReference type="EMBL" id="PFH60768.1"/>
    </source>
</evidence>
<evidence type="ECO:0000256" key="5">
    <source>
        <dbReference type="ARBA" id="ARBA00023242"/>
    </source>
</evidence>
<feature type="transmembrane region" description="Helical" evidence="7">
    <location>
        <begin position="274"/>
        <end position="292"/>
    </location>
</feature>
<evidence type="ECO:0000256" key="4">
    <source>
        <dbReference type="ARBA" id="ARBA00023136"/>
    </source>
</evidence>
<feature type="region of interest" description="Disordered" evidence="6">
    <location>
        <begin position="369"/>
        <end position="397"/>
    </location>
</feature>
<dbReference type="OrthoDB" id="5966927at2759"/>
<feature type="compositionally biased region" description="Acidic residues" evidence="6">
    <location>
        <begin position="485"/>
        <end position="502"/>
    </location>
</feature>
<feature type="region of interest" description="Disordered" evidence="6">
    <location>
        <begin position="334"/>
        <end position="354"/>
    </location>
</feature>
<reference evidence="9 10" key="2">
    <citation type="journal article" date="2017" name="Sci. Rep.">
        <title>Ant-infecting Ophiocordyceps genomes reveal a high diversity of potential behavioral manipulation genes and a possible major role for enterotoxins.</title>
        <authorList>
            <person name="de Bekker C."/>
            <person name="Ohm R.A."/>
            <person name="Evans H.C."/>
            <person name="Brachmann A."/>
            <person name="Hughes D.P."/>
        </authorList>
    </citation>
    <scope>NUCLEOTIDE SEQUENCE [LARGE SCALE GENOMIC DNA]</scope>
    <source>
        <strain evidence="9 10">SC16a</strain>
    </source>
</reference>
<keyword evidence="5" id="KW-0539">Nucleus</keyword>
<dbReference type="GO" id="GO:0071765">
    <property type="term" value="P:nuclear inner membrane organization"/>
    <property type="evidence" value="ECO:0007669"/>
    <property type="project" value="InterPro"/>
</dbReference>
<evidence type="ECO:0000256" key="6">
    <source>
        <dbReference type="SAM" id="MobiDB-lite"/>
    </source>
</evidence>
<dbReference type="PANTHER" id="PTHR28538:SF1">
    <property type="entry name" value="INTEGRAL INNER NUCLEAR MEMBRANE PROTEIN IMA1"/>
    <property type="match status" value="1"/>
</dbReference>
<dbReference type="Proteomes" id="UP000037136">
    <property type="component" value="Unassembled WGS sequence"/>
</dbReference>